<evidence type="ECO:0000313" key="6">
    <source>
        <dbReference type="EMBL" id="GAA4475318.1"/>
    </source>
</evidence>
<evidence type="ECO:0000256" key="4">
    <source>
        <dbReference type="PROSITE-ProRule" id="PRU00335"/>
    </source>
</evidence>
<dbReference type="PANTHER" id="PTHR30055">
    <property type="entry name" value="HTH-TYPE TRANSCRIPTIONAL REGULATOR RUTR"/>
    <property type="match status" value="1"/>
</dbReference>
<name>A0ABP8NYW4_9NOCA</name>
<feature type="DNA-binding region" description="H-T-H motif" evidence="4">
    <location>
        <begin position="29"/>
        <end position="48"/>
    </location>
</feature>
<organism evidence="6 7">
    <name type="scientific">Rhodococcus olei</name>
    <dbReference type="NCBI Taxonomy" id="2161675"/>
    <lineage>
        <taxon>Bacteria</taxon>
        <taxon>Bacillati</taxon>
        <taxon>Actinomycetota</taxon>
        <taxon>Actinomycetes</taxon>
        <taxon>Mycobacteriales</taxon>
        <taxon>Nocardiaceae</taxon>
        <taxon>Rhodococcus</taxon>
    </lineage>
</organism>
<dbReference type="Proteomes" id="UP001501183">
    <property type="component" value="Unassembled WGS sequence"/>
</dbReference>
<keyword evidence="7" id="KW-1185">Reference proteome</keyword>
<evidence type="ECO:0000256" key="1">
    <source>
        <dbReference type="ARBA" id="ARBA00023015"/>
    </source>
</evidence>
<keyword evidence="2 4" id="KW-0238">DNA-binding</keyword>
<dbReference type="Gene3D" id="1.10.357.10">
    <property type="entry name" value="Tetracycline Repressor, domain 2"/>
    <property type="match status" value="1"/>
</dbReference>
<dbReference type="Pfam" id="PF00440">
    <property type="entry name" value="TetR_N"/>
    <property type="match status" value="1"/>
</dbReference>
<dbReference type="InterPro" id="IPR041678">
    <property type="entry name" value="TetR_C_16"/>
</dbReference>
<dbReference type="PANTHER" id="PTHR30055:SF234">
    <property type="entry name" value="HTH-TYPE TRANSCRIPTIONAL REGULATOR BETI"/>
    <property type="match status" value="1"/>
</dbReference>
<dbReference type="InterPro" id="IPR001647">
    <property type="entry name" value="HTH_TetR"/>
</dbReference>
<dbReference type="InterPro" id="IPR009057">
    <property type="entry name" value="Homeodomain-like_sf"/>
</dbReference>
<dbReference type="SUPFAM" id="SSF48498">
    <property type="entry name" value="Tetracyclin repressor-like, C-terminal domain"/>
    <property type="match status" value="1"/>
</dbReference>
<evidence type="ECO:0000256" key="3">
    <source>
        <dbReference type="ARBA" id="ARBA00023163"/>
    </source>
</evidence>
<dbReference type="EMBL" id="BAABFB010000026">
    <property type="protein sequence ID" value="GAA4475318.1"/>
    <property type="molecule type" value="Genomic_DNA"/>
</dbReference>
<reference evidence="7" key="1">
    <citation type="journal article" date="2019" name="Int. J. Syst. Evol. Microbiol.">
        <title>The Global Catalogue of Microorganisms (GCM) 10K type strain sequencing project: providing services to taxonomists for standard genome sequencing and annotation.</title>
        <authorList>
            <consortium name="The Broad Institute Genomics Platform"/>
            <consortium name="The Broad Institute Genome Sequencing Center for Infectious Disease"/>
            <person name="Wu L."/>
            <person name="Ma J."/>
        </authorList>
    </citation>
    <scope>NUCLEOTIDE SEQUENCE [LARGE SCALE GENOMIC DNA]</scope>
    <source>
        <strain evidence="7">JCM 32206</strain>
    </source>
</reference>
<evidence type="ECO:0000313" key="7">
    <source>
        <dbReference type="Proteomes" id="UP001501183"/>
    </source>
</evidence>
<dbReference type="PRINTS" id="PR00455">
    <property type="entry name" value="HTHTETR"/>
</dbReference>
<keyword evidence="3" id="KW-0804">Transcription</keyword>
<evidence type="ECO:0000259" key="5">
    <source>
        <dbReference type="PROSITE" id="PS50977"/>
    </source>
</evidence>
<proteinExistence type="predicted"/>
<dbReference type="RefSeq" id="WP_345342923.1">
    <property type="nucleotide sequence ID" value="NZ_BAABFB010000026.1"/>
</dbReference>
<keyword evidence="1" id="KW-0805">Transcription regulation</keyword>
<dbReference type="SUPFAM" id="SSF46689">
    <property type="entry name" value="Homeodomain-like"/>
    <property type="match status" value="1"/>
</dbReference>
<evidence type="ECO:0000256" key="2">
    <source>
        <dbReference type="ARBA" id="ARBA00023125"/>
    </source>
</evidence>
<protein>
    <submittedName>
        <fullName evidence="6">TetR family transcriptional regulator</fullName>
    </submittedName>
</protein>
<comment type="caution">
    <text evidence="6">The sequence shown here is derived from an EMBL/GenBank/DDBJ whole genome shotgun (WGS) entry which is preliminary data.</text>
</comment>
<gene>
    <name evidence="6" type="ORF">GCM10023094_12560</name>
</gene>
<dbReference type="InterPro" id="IPR050109">
    <property type="entry name" value="HTH-type_TetR-like_transc_reg"/>
</dbReference>
<feature type="domain" description="HTH tetR-type" evidence="5">
    <location>
        <begin position="6"/>
        <end position="66"/>
    </location>
</feature>
<dbReference type="InterPro" id="IPR036271">
    <property type="entry name" value="Tet_transcr_reg_TetR-rel_C_sf"/>
</dbReference>
<accession>A0ABP8NYW4</accession>
<dbReference type="PROSITE" id="PS50977">
    <property type="entry name" value="HTH_TETR_2"/>
    <property type="match status" value="1"/>
</dbReference>
<dbReference type="Pfam" id="PF17920">
    <property type="entry name" value="TetR_C_16"/>
    <property type="match status" value="1"/>
</dbReference>
<sequence length="179" mass="19721">MTSAVRSTRQAIIDAARELFAEHGYSAPTVREIAEHAGYSPAMVIKTMGSKAELYVAAAPRDPQIDDNLPDEPPGYRMVRRIVDRRDTDASDPWAMASFLIQDSPDPESAREDTRNRYVTFVAQQIGDTSPELRRTQYVVCALLGLATGIRTFGALADVPATDLIARYGAIVQQIIDDH</sequence>